<reference evidence="2 3" key="1">
    <citation type="journal article" date="2016" name="Int. J. Syst. Evol. Microbiol.">
        <title>Peptococcus simiae sp. nov., isolated from rhesus macaque faeces and emended description of the genus Peptococcus.</title>
        <authorList>
            <person name="Shkoporov A.N."/>
            <person name="Efimov B.A."/>
            <person name="Kondova I."/>
            <person name="Ouwerling B."/>
            <person name="Chaplin A.V."/>
            <person name="Shcherbakova V.A."/>
            <person name="Langermans J.A.M."/>
        </authorList>
    </citation>
    <scope>NUCLEOTIDE SEQUENCE [LARGE SCALE GENOMIC DNA]</scope>
    <source>
        <strain evidence="2 3">M108</strain>
    </source>
</reference>
<dbReference type="InterPro" id="IPR052957">
    <property type="entry name" value="Auxin_embryo_med"/>
</dbReference>
<sequence length="1590" mass="182880">MGIIEELKDRYSDKLTEDEALELSRILREEIKESDLVTIDDHKEFLALVTKVRKLADLGLKLSGKNCRQTITDLLAVGENGVYQNSLRFLYELIQNIDDCEYDSIEDCHLDIKFNAQGEVGYIELRYNERGFTPKDVFAITGIAEASKNISADKMEIGEKGLGFKSVFGIADKVLIQSGKFSFELDKEEIMIPKPQYDHFEGISGSKLVLQMSPQTCQDFFGKIFDVYKDKEALLTQNPILFLNKLTHLKIYMDSFRRLEFNVNRVPKEKVGDLFIEKNVGISIDMEFSTCDRKIDPQSNVINCCRYTMPITYGKEECFSRYGNNVQFDERKHNLVAVIPLDDLEVKTGLLYSFLPTQIKTNIPLFLHVPFKLDVSREFVDPQGYNAWFSKSITYLSEFLKVVYIDLAHNIQNKIVDYIPKSSESIFKIGENEKVACLDHEELKGEIICSQNIFYTAIGNYQPANRVVSFSKDIELADPLAVYQLLGEQRELFIPSTAKNMRPFGIEIIKEVYEKLFENAVGNPEYFEQIMSCLETLKVTEEDYRLLIEQSDSIVLRESELSVVGKYVKFLKEVQSVSANFIHLGKKPPVQVTGETAPIDEKARQEIIKLVQEANLKSVFENYFNQNKDKIFTVKSEADLALLGENGIVLKKGEELNSLAILVEPFDSNKIFSLSLKLRAATKRLDRIEEDDACSNLQYLEHLRDVRKSIKIAYGEKTYQGYVSVIKKIGANPDRFLNELLQNADDCSFSTDIVPSFSLEIQDKLIKTISNEEGFTKANVRAITAIGDSTKKFLQKKDFEPIGEKGVGFKSVFGIADSVEIHSNGFDFEIKATAPTIPAKCSALQHGKGTVMVFKTKEGVGEGLRKKDKNEQLRLCLCLRKLKRISFPGIDIEIKDLPSERQITLIGSNNKKENYALKRFEYNFIVRDEAALKDRRSGGREISRDQKITIYAYINKVPAESFVYSGLPTEIRSDVPLIIDAPFDLTSSREGILENHWNNIIRDEVYQAVFSFIEQEQNLAKGGGRTSIGGLNVLDYVHFESVGGRLQSKNFGNHYLNAYDWSDLLKNFQFIPIVGRENFVSPQEGGVIIPEFMLKLTNKRILENFFKKPILDTSEKEKYIPQLKELGCEKVAEGEVFSFLQQYVSQYIHEKEFRNALYDYLAKQNGALGLHDVKNLSIFPLKNEQGTEYVPYSDEIYLMPAVSETNIDIAQYQILDTSIMSASLADAILGEYIRIQTLSQEVLDAREQEQRINLIESLDGHDDSKRLEEVAKYLLDDFKKGKLNPSIIKRGLQGILKKIPMLMRSGEYRREGKFIAGHLTTRGSLLKRIVVGDEFLAFAHFLEMYPVSSIHYDNLVLIDKVSDEDIKDLSQLDNYEDIIRRLIREGYISEEQLQKFKLEFLVDTQDSFESKEEFPEECVVNYGKIQKHIKELWSKDKNRYIEKKVTRWEPEHAFEEKVYVNTMYRSKEHHGAYFCQMCGKVFPGKYIECDQIEREPVYAWKQMHLNLCLECSKDFKSMRANDDFYEKFLRNLEDLDIIISTERGFFDISMDSEKTIRFTAKHLAEVREILKRQKQEGKGRRLRRVNNKRP</sequence>
<dbReference type="Proteomes" id="UP001631949">
    <property type="component" value="Unassembled WGS sequence"/>
</dbReference>
<proteinExistence type="predicted"/>
<dbReference type="SUPFAM" id="SSF55874">
    <property type="entry name" value="ATPase domain of HSP90 chaperone/DNA topoisomerase II/histidine kinase"/>
    <property type="match status" value="2"/>
</dbReference>
<evidence type="ECO:0000259" key="1">
    <source>
        <dbReference type="Pfam" id="PF25794"/>
    </source>
</evidence>
<evidence type="ECO:0000313" key="2">
    <source>
        <dbReference type="EMBL" id="MFM9414248.1"/>
    </source>
</evidence>
<dbReference type="PANTHER" id="PTHR32387:SF0">
    <property type="entry name" value="PROTEIN NO VEIN"/>
    <property type="match status" value="1"/>
</dbReference>
<dbReference type="InterPro" id="IPR036890">
    <property type="entry name" value="HATPase_C_sf"/>
</dbReference>
<protein>
    <submittedName>
        <fullName evidence="2">Sacsin N-terminal ATP-binding-like domain-containing protein</fullName>
    </submittedName>
</protein>
<comment type="caution">
    <text evidence="2">The sequence shown here is derived from an EMBL/GenBank/DDBJ whole genome shotgun (WGS) entry which is preliminary data.</text>
</comment>
<dbReference type="RefSeq" id="WP_408977863.1">
    <property type="nucleotide sequence ID" value="NZ_JBJUVG010000012.1"/>
</dbReference>
<accession>A0ABW9H0B3</accession>
<gene>
    <name evidence="2" type="ORF">ACKQTC_07690</name>
</gene>
<evidence type="ECO:0000313" key="3">
    <source>
        <dbReference type="Proteomes" id="UP001631949"/>
    </source>
</evidence>
<dbReference type="Gene3D" id="3.30.565.10">
    <property type="entry name" value="Histidine kinase-like ATPase, C-terminal domain"/>
    <property type="match status" value="2"/>
</dbReference>
<name>A0ABW9H0B3_9FIRM</name>
<dbReference type="NCBIfam" id="NF047352">
    <property type="entry name" value="P_loop_sacsin"/>
    <property type="match status" value="1"/>
</dbReference>
<dbReference type="PANTHER" id="PTHR32387">
    <property type="entry name" value="WU:FJ29H11"/>
    <property type="match status" value="1"/>
</dbReference>
<keyword evidence="3" id="KW-1185">Reference proteome</keyword>
<dbReference type="InterPro" id="IPR058210">
    <property type="entry name" value="SACS/Nov_dom"/>
</dbReference>
<dbReference type="Pfam" id="PF25794">
    <property type="entry name" value="SACS"/>
    <property type="match status" value="1"/>
</dbReference>
<dbReference type="EMBL" id="JBJUVG010000012">
    <property type="protein sequence ID" value="MFM9414248.1"/>
    <property type="molecule type" value="Genomic_DNA"/>
</dbReference>
<organism evidence="2 3">
    <name type="scientific">Peptococcus simiae</name>
    <dbReference type="NCBI Taxonomy" id="1643805"/>
    <lineage>
        <taxon>Bacteria</taxon>
        <taxon>Bacillati</taxon>
        <taxon>Bacillota</taxon>
        <taxon>Clostridia</taxon>
        <taxon>Eubacteriales</taxon>
        <taxon>Peptococcaceae</taxon>
        <taxon>Peptococcus</taxon>
    </lineage>
</organism>
<feature type="domain" description="Sacsin/Nov" evidence="1">
    <location>
        <begin position="83"/>
        <end position="214"/>
    </location>
</feature>